<evidence type="ECO:0000313" key="2">
    <source>
        <dbReference type="Proteomes" id="UP001060085"/>
    </source>
</evidence>
<protein>
    <submittedName>
        <fullName evidence="1">Uncharacterized protein</fullName>
    </submittedName>
</protein>
<gene>
    <name evidence="1" type="ORF">M9H77_24692</name>
</gene>
<comment type="caution">
    <text evidence="1">The sequence shown here is derived from an EMBL/GenBank/DDBJ whole genome shotgun (WGS) entry which is preliminary data.</text>
</comment>
<evidence type="ECO:0000313" key="1">
    <source>
        <dbReference type="EMBL" id="KAI5655899.1"/>
    </source>
</evidence>
<organism evidence="1 2">
    <name type="scientific">Catharanthus roseus</name>
    <name type="common">Madagascar periwinkle</name>
    <name type="synonym">Vinca rosea</name>
    <dbReference type="NCBI Taxonomy" id="4058"/>
    <lineage>
        <taxon>Eukaryota</taxon>
        <taxon>Viridiplantae</taxon>
        <taxon>Streptophyta</taxon>
        <taxon>Embryophyta</taxon>
        <taxon>Tracheophyta</taxon>
        <taxon>Spermatophyta</taxon>
        <taxon>Magnoliopsida</taxon>
        <taxon>eudicotyledons</taxon>
        <taxon>Gunneridae</taxon>
        <taxon>Pentapetalae</taxon>
        <taxon>asterids</taxon>
        <taxon>lamiids</taxon>
        <taxon>Gentianales</taxon>
        <taxon>Apocynaceae</taxon>
        <taxon>Rauvolfioideae</taxon>
        <taxon>Vinceae</taxon>
        <taxon>Catharanthinae</taxon>
        <taxon>Catharanthus</taxon>
    </lineage>
</organism>
<proteinExistence type="predicted"/>
<keyword evidence="2" id="KW-1185">Reference proteome</keyword>
<accession>A0ACC0A518</accession>
<dbReference type="EMBL" id="CM044706">
    <property type="protein sequence ID" value="KAI5655899.1"/>
    <property type="molecule type" value="Genomic_DNA"/>
</dbReference>
<sequence length="181" mass="20253">MHIMALLCADMICSIKAKKLAATESNEIAIFLDRAFVCLEAWFKWFNTTQSGILSPPPYMKHGLTLSPGLHDYPRASHPSGDEHHLDLGCWMHLAADCVHPIAELLHSENVLAKVYGSAAKMLSDFKLVNQMHFDDGYGAYFDHGNHAEKVRLSWQVVEGDNSYPSQELSREVLGKPRSLC</sequence>
<reference evidence="2" key="1">
    <citation type="journal article" date="2023" name="Nat. Plants">
        <title>Single-cell RNA sequencing provides a high-resolution roadmap for understanding the multicellular compartmentation of specialized metabolism.</title>
        <authorList>
            <person name="Sun S."/>
            <person name="Shen X."/>
            <person name="Li Y."/>
            <person name="Li Y."/>
            <person name="Wang S."/>
            <person name="Li R."/>
            <person name="Zhang H."/>
            <person name="Shen G."/>
            <person name="Guo B."/>
            <person name="Wei J."/>
            <person name="Xu J."/>
            <person name="St-Pierre B."/>
            <person name="Chen S."/>
            <person name="Sun C."/>
        </authorList>
    </citation>
    <scope>NUCLEOTIDE SEQUENCE [LARGE SCALE GENOMIC DNA]</scope>
</reference>
<name>A0ACC0A518_CATRO</name>
<dbReference type="Proteomes" id="UP001060085">
    <property type="component" value="Linkage Group LG06"/>
</dbReference>